<keyword evidence="3" id="KW-1185">Reference proteome</keyword>
<sequence>MQQEQDSVRSIRILAKSVFRRLQGEGYERVQLIQFASELVGLIGSKEPPPSSDDDSPLSEGHSPERAHVSGAPDAT</sequence>
<dbReference type="RefSeq" id="WP_394842844.1">
    <property type="nucleotide sequence ID" value="NZ_CP089982.1"/>
</dbReference>
<gene>
    <name evidence="2" type="ORF">LZC95_37950</name>
</gene>
<accession>A0ABZ2K4T0</accession>
<proteinExistence type="predicted"/>
<protein>
    <submittedName>
        <fullName evidence="2">Uncharacterized protein</fullName>
    </submittedName>
</protein>
<organism evidence="2 3">
    <name type="scientific">Pendulispora brunnea</name>
    <dbReference type="NCBI Taxonomy" id="2905690"/>
    <lineage>
        <taxon>Bacteria</taxon>
        <taxon>Pseudomonadati</taxon>
        <taxon>Myxococcota</taxon>
        <taxon>Myxococcia</taxon>
        <taxon>Myxococcales</taxon>
        <taxon>Sorangiineae</taxon>
        <taxon>Pendulisporaceae</taxon>
        <taxon>Pendulispora</taxon>
    </lineage>
</organism>
<dbReference type="Proteomes" id="UP001379533">
    <property type="component" value="Chromosome"/>
</dbReference>
<reference evidence="2 3" key="1">
    <citation type="submission" date="2021-12" db="EMBL/GenBank/DDBJ databases">
        <title>Discovery of the Pendulisporaceae a myxobacterial family with distinct sporulation behavior and unique specialized metabolism.</title>
        <authorList>
            <person name="Garcia R."/>
            <person name="Popoff A."/>
            <person name="Bader C.D."/>
            <person name="Loehr J."/>
            <person name="Walesch S."/>
            <person name="Walt C."/>
            <person name="Boldt J."/>
            <person name="Bunk B."/>
            <person name="Haeckl F.J.F.P.J."/>
            <person name="Gunesch A.P."/>
            <person name="Birkelbach J."/>
            <person name="Nuebel U."/>
            <person name="Pietschmann T."/>
            <person name="Bach T."/>
            <person name="Mueller R."/>
        </authorList>
    </citation>
    <scope>NUCLEOTIDE SEQUENCE [LARGE SCALE GENOMIC DNA]</scope>
    <source>
        <strain evidence="2 3">MSr12523</strain>
    </source>
</reference>
<dbReference type="EMBL" id="CP089982">
    <property type="protein sequence ID" value="WXA92227.1"/>
    <property type="molecule type" value="Genomic_DNA"/>
</dbReference>
<name>A0ABZ2K4T0_9BACT</name>
<evidence type="ECO:0000313" key="3">
    <source>
        <dbReference type="Proteomes" id="UP001379533"/>
    </source>
</evidence>
<feature type="region of interest" description="Disordered" evidence="1">
    <location>
        <begin position="43"/>
        <end position="76"/>
    </location>
</feature>
<evidence type="ECO:0000256" key="1">
    <source>
        <dbReference type="SAM" id="MobiDB-lite"/>
    </source>
</evidence>
<evidence type="ECO:0000313" key="2">
    <source>
        <dbReference type="EMBL" id="WXA92227.1"/>
    </source>
</evidence>